<feature type="transmembrane region" description="Helical" evidence="6">
    <location>
        <begin position="32"/>
        <end position="54"/>
    </location>
</feature>
<feature type="transmembrane region" description="Helical" evidence="6">
    <location>
        <begin position="66"/>
        <end position="87"/>
    </location>
</feature>
<dbReference type="InterPro" id="IPR031926">
    <property type="entry name" value="TMEM135_N"/>
</dbReference>
<evidence type="ECO:0000256" key="3">
    <source>
        <dbReference type="ARBA" id="ARBA00022692"/>
    </source>
</evidence>
<organism evidence="8">
    <name type="scientific">Cuerna arida</name>
    <dbReference type="NCBI Taxonomy" id="1464854"/>
    <lineage>
        <taxon>Eukaryota</taxon>
        <taxon>Metazoa</taxon>
        <taxon>Ecdysozoa</taxon>
        <taxon>Arthropoda</taxon>
        <taxon>Hexapoda</taxon>
        <taxon>Insecta</taxon>
        <taxon>Pterygota</taxon>
        <taxon>Neoptera</taxon>
        <taxon>Paraneoptera</taxon>
        <taxon>Hemiptera</taxon>
        <taxon>Auchenorrhyncha</taxon>
        <taxon>Membracoidea</taxon>
        <taxon>Cicadellidae</taxon>
        <taxon>Cicadellinae</taxon>
        <taxon>Proconiini</taxon>
        <taxon>Cuerna</taxon>
    </lineage>
</organism>
<feature type="transmembrane region" description="Helical" evidence="6">
    <location>
        <begin position="355"/>
        <end position="376"/>
    </location>
</feature>
<feature type="transmembrane region" description="Helical" evidence="6">
    <location>
        <begin position="99"/>
        <end position="119"/>
    </location>
</feature>
<accession>A0A1B6FXY6</accession>
<dbReference type="InterPro" id="IPR026749">
    <property type="entry name" value="Tmem135"/>
</dbReference>
<dbReference type="EMBL" id="GECZ01014723">
    <property type="protein sequence ID" value="JAS55046.1"/>
    <property type="molecule type" value="Transcribed_RNA"/>
</dbReference>
<gene>
    <name evidence="8" type="ORF">g.8955</name>
</gene>
<dbReference type="Pfam" id="PF15982">
    <property type="entry name" value="TMEM135_C_rich"/>
    <property type="match status" value="1"/>
</dbReference>
<comment type="similarity">
    <text evidence="2">Belongs to the TMEM135 family.</text>
</comment>
<proteinExistence type="inferred from homology"/>
<feature type="transmembrane region" description="Helical" evidence="6">
    <location>
        <begin position="152"/>
        <end position="172"/>
    </location>
</feature>
<comment type="subcellular location">
    <subcellularLocation>
        <location evidence="1">Endomembrane system</location>
        <topology evidence="1">Multi-pass membrane protein</topology>
    </subcellularLocation>
</comment>
<keyword evidence="5 6" id="KW-0472">Membrane</keyword>
<keyword evidence="4 6" id="KW-1133">Transmembrane helix</keyword>
<dbReference type="PANTHER" id="PTHR12459">
    <property type="entry name" value="TRANSMEMBRANE PROTEIN 135-RELATED"/>
    <property type="match status" value="1"/>
</dbReference>
<dbReference type="PANTHER" id="PTHR12459:SF15">
    <property type="entry name" value="TRANSMEMBRANE PROTEIN 135"/>
    <property type="match status" value="1"/>
</dbReference>
<dbReference type="GO" id="GO:0012505">
    <property type="term" value="C:endomembrane system"/>
    <property type="evidence" value="ECO:0007669"/>
    <property type="project" value="UniProtKB-SubCell"/>
</dbReference>
<evidence type="ECO:0000313" key="8">
    <source>
        <dbReference type="EMBL" id="JAS55046.1"/>
    </source>
</evidence>
<sequence>MSVISKFQTIDVSCTHYVHPWTNSCAEATAGLFLHSILASLRIYVTAYMLTLLMRGKVPTKKDIKYIVLGIIQSTAFLSCHAFGYSFTLCCLRKAIGNFNFLTVSFIPSFLSSIVAILVERPSRRSLLSLYVTNVASETLFRMAVWRKWLKPVKYGEVIIFTLSSAVLLYFYRGSHNKKDSIYSLLRFFVGPCEESGYSKHIEGEPPSSRSTTITSYYLKSHPTCPHLHSCLHYCLKNGVKLFSIGCGLQLSLKLLLQMNRIAKTPKLVISNVFQLDTLRLGAFFAGFGGVFRMVSCLLRHVRGEDCQLHAVPAGLGAGLAFFFFRDNTAALYAMWKTIQILYNMGVDKGHLPPFPGGSVFFHALATAILFHAAIIEPHNVRPSYWRFLTNISGHRINMMNRECLDVFGLDSSESLRIAQARLLKR</sequence>
<feature type="domain" description="Transmembrane protein 135 N-terminal" evidence="7">
    <location>
        <begin position="14"/>
        <end position="145"/>
    </location>
</feature>
<evidence type="ECO:0000256" key="6">
    <source>
        <dbReference type="SAM" id="Phobius"/>
    </source>
</evidence>
<dbReference type="AlphaFoldDB" id="A0A1B6FXY6"/>
<protein>
    <recommendedName>
        <fullName evidence="7">Transmembrane protein 135 N-terminal domain-containing protein</fullName>
    </recommendedName>
</protein>
<name>A0A1B6FXY6_9HEMI</name>
<evidence type="ECO:0000256" key="2">
    <source>
        <dbReference type="ARBA" id="ARBA00008924"/>
    </source>
</evidence>
<keyword evidence="3 6" id="KW-0812">Transmembrane</keyword>
<reference evidence="8" key="1">
    <citation type="submission" date="2015-11" db="EMBL/GenBank/DDBJ databases">
        <title>De novo transcriptome assembly of four potential Pierce s Disease insect vectors from Arizona vineyards.</title>
        <authorList>
            <person name="Tassone E.E."/>
        </authorList>
    </citation>
    <scope>NUCLEOTIDE SEQUENCE</scope>
</reference>
<feature type="transmembrane region" description="Helical" evidence="6">
    <location>
        <begin position="311"/>
        <end position="335"/>
    </location>
</feature>
<evidence type="ECO:0000256" key="1">
    <source>
        <dbReference type="ARBA" id="ARBA00004127"/>
    </source>
</evidence>
<evidence type="ECO:0000259" key="7">
    <source>
        <dbReference type="Pfam" id="PF15982"/>
    </source>
</evidence>
<evidence type="ECO:0000256" key="4">
    <source>
        <dbReference type="ARBA" id="ARBA00022989"/>
    </source>
</evidence>
<evidence type="ECO:0000256" key="5">
    <source>
        <dbReference type="ARBA" id="ARBA00023136"/>
    </source>
</evidence>